<dbReference type="PANTHER" id="PTHR21599">
    <property type="entry name" value="GLYCERATE KINASE"/>
    <property type="match status" value="1"/>
</dbReference>
<dbReference type="Pfam" id="PF02595">
    <property type="entry name" value="Gly_kinase"/>
    <property type="match status" value="1"/>
</dbReference>
<proteinExistence type="inferred from homology"/>
<dbReference type="InterPro" id="IPR018197">
    <property type="entry name" value="Glycerate_kinase_RE-like"/>
</dbReference>
<reference evidence="5" key="1">
    <citation type="submission" date="2020-07" db="EMBL/GenBank/DDBJ databases">
        <title>Vallitalea pronyensis genome.</title>
        <authorList>
            <person name="Postec A."/>
        </authorList>
    </citation>
    <scope>NUCLEOTIDE SEQUENCE</scope>
    <source>
        <strain evidence="5">FatNI3</strain>
    </source>
</reference>
<dbReference type="GO" id="GO:0008887">
    <property type="term" value="F:glycerate kinase activity"/>
    <property type="evidence" value="ECO:0007669"/>
    <property type="project" value="UniProtKB-UniRule"/>
</dbReference>
<dbReference type="PANTHER" id="PTHR21599:SF0">
    <property type="entry name" value="GLYCERATE KINASE"/>
    <property type="match status" value="1"/>
</dbReference>
<evidence type="ECO:0000313" key="6">
    <source>
        <dbReference type="Proteomes" id="UP000683246"/>
    </source>
</evidence>
<keyword evidence="2 4" id="KW-0808">Transferase</keyword>
<comment type="similarity">
    <text evidence="1 4">Belongs to the glycerate kinase type-1 family.</text>
</comment>
<dbReference type="InterPro" id="IPR018193">
    <property type="entry name" value="Glyc_kinase_flavodox-like_fold"/>
</dbReference>
<keyword evidence="3 4" id="KW-0418">Kinase</keyword>
<dbReference type="RefSeq" id="WP_212694476.1">
    <property type="nucleotide sequence ID" value="NZ_CP058649.1"/>
</dbReference>
<evidence type="ECO:0000256" key="2">
    <source>
        <dbReference type="ARBA" id="ARBA00022679"/>
    </source>
</evidence>
<name>A0A8J8SHU4_9FIRM</name>
<dbReference type="EMBL" id="CP058649">
    <property type="protein sequence ID" value="QUI23789.1"/>
    <property type="molecule type" value="Genomic_DNA"/>
</dbReference>
<dbReference type="Proteomes" id="UP000683246">
    <property type="component" value="Chromosome"/>
</dbReference>
<evidence type="ECO:0000256" key="4">
    <source>
        <dbReference type="PIRNR" id="PIRNR006078"/>
    </source>
</evidence>
<dbReference type="AlphaFoldDB" id="A0A8J8SHU4"/>
<keyword evidence="6" id="KW-1185">Reference proteome</keyword>
<accession>A0A8J8SHU4</accession>
<dbReference type="InterPro" id="IPR004381">
    <property type="entry name" value="Glycerate_kinase"/>
</dbReference>
<dbReference type="Gene3D" id="3.90.1510.10">
    <property type="entry name" value="Glycerate kinase, domain 2"/>
    <property type="match status" value="1"/>
</dbReference>
<dbReference type="GO" id="GO:0031388">
    <property type="term" value="P:organic acid phosphorylation"/>
    <property type="evidence" value="ECO:0007669"/>
    <property type="project" value="UniProtKB-UniRule"/>
</dbReference>
<evidence type="ECO:0000313" key="5">
    <source>
        <dbReference type="EMBL" id="QUI23789.1"/>
    </source>
</evidence>
<gene>
    <name evidence="5" type="ORF">HZI73_16480</name>
</gene>
<dbReference type="InterPro" id="IPR036129">
    <property type="entry name" value="Glycerate_kinase_sf"/>
</dbReference>
<dbReference type="Gene3D" id="3.40.50.10350">
    <property type="entry name" value="Glycerate kinase, domain 1"/>
    <property type="match status" value="1"/>
</dbReference>
<dbReference type="SUPFAM" id="SSF110738">
    <property type="entry name" value="Glycerate kinase I"/>
    <property type="match status" value="1"/>
</dbReference>
<dbReference type="KEGG" id="vpy:HZI73_16480"/>
<dbReference type="NCBIfam" id="TIGR00045">
    <property type="entry name" value="glycerate kinase"/>
    <property type="match status" value="1"/>
</dbReference>
<evidence type="ECO:0000256" key="1">
    <source>
        <dbReference type="ARBA" id="ARBA00006284"/>
    </source>
</evidence>
<dbReference type="PIRSF" id="PIRSF006078">
    <property type="entry name" value="GlxK"/>
    <property type="match status" value="1"/>
</dbReference>
<sequence length="376" mass="40050">MKKIVIASDSFKGTLSSIEVCHIIKEGIKKIRPEIHTYEVPIADGGEGTLEAFLNAVGGKKVVKTVTGPLFDKVEASYALLSDGSAVIEMAQASGLLLVEGKENPLETTTYGTGELICDAIEKGCRKIIIGIGGSATNDGGVGMATALGVKFLMANDEQIVPTGEGLAMLDRIDVQSLNKKIADCEFIVACDVDNPLYGENGAAYIYAPQKGANEKMVKILDENLKHFAGIVHRDLGINLQQYKGAGAAGGLGAGLVAFVNAKLKSGINILLDTVDFDHLIMDADLIITGEGKIDGQSLRGKVPIGIADRAVRHHKPVIAVVGSIGDETEALYERGIHAIFSINQRPESFDIAKKYSKDNLFKTVESIMRLISVIE</sequence>
<organism evidence="5 6">
    <name type="scientific">Vallitalea pronyensis</name>
    <dbReference type="NCBI Taxonomy" id="1348613"/>
    <lineage>
        <taxon>Bacteria</taxon>
        <taxon>Bacillati</taxon>
        <taxon>Bacillota</taxon>
        <taxon>Clostridia</taxon>
        <taxon>Lachnospirales</taxon>
        <taxon>Vallitaleaceae</taxon>
        <taxon>Vallitalea</taxon>
    </lineage>
</organism>
<evidence type="ECO:0000256" key="3">
    <source>
        <dbReference type="ARBA" id="ARBA00022777"/>
    </source>
</evidence>
<protein>
    <submittedName>
        <fullName evidence="5">Glycerate kinase</fullName>
    </submittedName>
</protein>